<proteinExistence type="predicted"/>
<name>A0A6M7WZG1_RHILI</name>
<evidence type="ECO:0000313" key="2">
    <source>
        <dbReference type="Proteomes" id="UP000503017"/>
    </source>
</evidence>
<reference evidence="1 2" key="1">
    <citation type="submission" date="2018-10" db="EMBL/GenBank/DDBJ databases">
        <authorList>
            <person name="Perry B.J."/>
            <person name="Sullivan J.T."/>
            <person name="Murphy R.J.T."/>
            <person name="Ramsay J.P."/>
            <person name="Ronson C.W."/>
        </authorList>
    </citation>
    <scope>NUCLEOTIDE SEQUENCE [LARGE SCALE GENOMIC DNA]</scope>
    <source>
        <strain evidence="1 2">R88b</strain>
    </source>
</reference>
<sequence length="114" mass="12287">MVLVVATNPGFRKSLEFALEAEGYVVNSQAQLARAIASPLNPAIRCAIVDEDAIRNWTDGWNDLANFPRPVILLVDRPWPSPDPDGVMILVKPLLGNALIEAVEQVIASGISAL</sequence>
<evidence type="ECO:0008006" key="3">
    <source>
        <dbReference type="Google" id="ProtNLM"/>
    </source>
</evidence>
<dbReference type="EMBL" id="CP033367">
    <property type="protein sequence ID" value="QKD05198.1"/>
    <property type="molecule type" value="Genomic_DNA"/>
</dbReference>
<dbReference type="InterPro" id="IPR011006">
    <property type="entry name" value="CheY-like_superfamily"/>
</dbReference>
<evidence type="ECO:0000313" key="1">
    <source>
        <dbReference type="EMBL" id="QKD05198.1"/>
    </source>
</evidence>
<dbReference type="SUPFAM" id="SSF52172">
    <property type="entry name" value="CheY-like"/>
    <property type="match status" value="1"/>
</dbReference>
<organism evidence="1 2">
    <name type="scientific">Mesorhizobium loti R88b</name>
    <dbReference type="NCBI Taxonomy" id="935548"/>
    <lineage>
        <taxon>Bacteria</taxon>
        <taxon>Pseudomonadati</taxon>
        <taxon>Pseudomonadota</taxon>
        <taxon>Alphaproteobacteria</taxon>
        <taxon>Hyphomicrobiales</taxon>
        <taxon>Phyllobacteriaceae</taxon>
        <taxon>Mesorhizobium</taxon>
    </lineage>
</organism>
<gene>
    <name evidence="1" type="ORF">EB235_30005</name>
</gene>
<dbReference type="Proteomes" id="UP000503017">
    <property type="component" value="Chromosome"/>
</dbReference>
<accession>A0A6M7WZG1</accession>
<protein>
    <recommendedName>
        <fullName evidence="3">Response regulator</fullName>
    </recommendedName>
</protein>
<dbReference type="AlphaFoldDB" id="A0A6M7WZG1"/>